<proteinExistence type="inferred from homology"/>
<keyword evidence="5" id="KW-0456">Lyase</keyword>
<dbReference type="PROSITE" id="PS00886">
    <property type="entry name" value="ILVD_EDD_1"/>
    <property type="match status" value="1"/>
</dbReference>
<comment type="caution">
    <text evidence="8">The sequence shown here is derived from an EMBL/GenBank/DDBJ whole genome shotgun (WGS) entry which is preliminary data.</text>
</comment>
<feature type="region of interest" description="Disordered" evidence="6">
    <location>
        <begin position="289"/>
        <end position="312"/>
    </location>
</feature>
<keyword evidence="4" id="KW-0411">Iron-sulfur</keyword>
<gene>
    <name evidence="8" type="ORF">CYMTET_56328</name>
</gene>
<dbReference type="PANTHER" id="PTHR43183:SF2">
    <property type="entry name" value="DIHYDROXY-ACID DEHYDRATASE"/>
    <property type="match status" value="1"/>
</dbReference>
<evidence type="ECO:0000256" key="2">
    <source>
        <dbReference type="ARBA" id="ARBA00022723"/>
    </source>
</evidence>
<name>A0AAE0BCC2_9CHLO</name>
<reference evidence="8 9" key="1">
    <citation type="journal article" date="2015" name="Genome Biol. Evol.">
        <title>Comparative Genomics of a Bacterivorous Green Alga Reveals Evolutionary Causalities and Consequences of Phago-Mixotrophic Mode of Nutrition.</title>
        <authorList>
            <person name="Burns J.A."/>
            <person name="Paasch A."/>
            <person name="Narechania A."/>
            <person name="Kim E."/>
        </authorList>
    </citation>
    <scope>NUCLEOTIDE SEQUENCE [LARGE SCALE GENOMIC DNA]</scope>
    <source>
        <strain evidence="8 9">PLY_AMNH</strain>
    </source>
</reference>
<feature type="region of interest" description="Disordered" evidence="6">
    <location>
        <begin position="1"/>
        <end position="32"/>
    </location>
</feature>
<dbReference type="Pfam" id="PF00920">
    <property type="entry name" value="ILVD_EDD_N"/>
    <property type="match status" value="1"/>
</dbReference>
<evidence type="ECO:0000256" key="3">
    <source>
        <dbReference type="ARBA" id="ARBA00023004"/>
    </source>
</evidence>
<comment type="similarity">
    <text evidence="1">Belongs to the IlvD/Edd family.</text>
</comment>
<evidence type="ECO:0000256" key="5">
    <source>
        <dbReference type="ARBA" id="ARBA00023239"/>
    </source>
</evidence>
<dbReference type="InterPro" id="IPR000581">
    <property type="entry name" value="ILV_EDD_N"/>
</dbReference>
<protein>
    <recommendedName>
        <fullName evidence="7">Dihydroxy-acid/6-phosphogluconate dehydratase N-terminal domain-containing protein</fullName>
    </recommendedName>
</protein>
<feature type="compositionally biased region" description="Basic and acidic residues" evidence="6">
    <location>
        <begin position="1"/>
        <end position="19"/>
    </location>
</feature>
<dbReference type="EMBL" id="LGRX02035735">
    <property type="protein sequence ID" value="KAK3233370.1"/>
    <property type="molecule type" value="Genomic_DNA"/>
</dbReference>
<accession>A0AAE0BCC2</accession>
<dbReference type="Proteomes" id="UP001190700">
    <property type="component" value="Unassembled WGS sequence"/>
</dbReference>
<sequence>MELRFEEETKDGDSEEQHTTRATPPEPPEKRLRRATLRSAKWFDEADELNGLRHRSRAKQMGYARDDFKKKPFIAIVTTWSDLLPCHGHMKTRVEEVKRGVWLAGGFPVELPAMALSETYMKPTPMIYRNMLAMQVEEQLRSQPVDGVVLMGGCDKTTPGLLMGALSADFPAIFVPAGPMLSGRCRGQALGSGTDMWKAIDEFRAGAITDNDLSDIEDGLNRSPGTCMSMGTASTMAAMTEALGLSLTGASSVPAMDSSSARVASSAGRRIVEMVISWQAYCRDGVGRADSVEDGEQGASENKAGAAEQPAAKSGMEVLLEQQGAMMKLMMKQMETLAARVEVAE</sequence>
<dbReference type="InterPro" id="IPR052352">
    <property type="entry name" value="Sugar_Degrad_Dehydratases"/>
</dbReference>
<dbReference type="PANTHER" id="PTHR43183">
    <property type="entry name" value="HYPOTHETICAL DIHYDROXYACID DEHYDRATASE (EUROFUNG)-RELATED"/>
    <property type="match status" value="1"/>
</dbReference>
<dbReference type="GO" id="GO:0051536">
    <property type="term" value="F:iron-sulfur cluster binding"/>
    <property type="evidence" value="ECO:0007669"/>
    <property type="project" value="UniProtKB-KW"/>
</dbReference>
<keyword evidence="2" id="KW-0479">Metal-binding</keyword>
<dbReference type="GO" id="GO:0016836">
    <property type="term" value="F:hydro-lyase activity"/>
    <property type="evidence" value="ECO:0007669"/>
    <property type="project" value="UniProtKB-ARBA"/>
</dbReference>
<feature type="domain" description="Dihydroxy-acid/6-phosphogluconate dehydratase N-terminal" evidence="7">
    <location>
        <begin position="71"/>
        <end position="275"/>
    </location>
</feature>
<dbReference type="SUPFAM" id="SSF143975">
    <property type="entry name" value="IlvD/EDD N-terminal domain-like"/>
    <property type="match status" value="1"/>
</dbReference>
<evidence type="ECO:0000313" key="8">
    <source>
        <dbReference type="EMBL" id="KAK3233370.1"/>
    </source>
</evidence>
<evidence type="ECO:0000259" key="7">
    <source>
        <dbReference type="Pfam" id="PF00920"/>
    </source>
</evidence>
<evidence type="ECO:0000256" key="6">
    <source>
        <dbReference type="SAM" id="MobiDB-lite"/>
    </source>
</evidence>
<keyword evidence="3" id="KW-0408">Iron</keyword>
<dbReference type="AlphaFoldDB" id="A0AAE0BCC2"/>
<keyword evidence="9" id="KW-1185">Reference proteome</keyword>
<evidence type="ECO:0000256" key="1">
    <source>
        <dbReference type="ARBA" id="ARBA00006486"/>
    </source>
</evidence>
<evidence type="ECO:0000256" key="4">
    <source>
        <dbReference type="ARBA" id="ARBA00023014"/>
    </source>
</evidence>
<dbReference type="InterPro" id="IPR020558">
    <property type="entry name" value="DiOHA_6PGluconate_deHydtase_CS"/>
</dbReference>
<dbReference type="InterPro" id="IPR037237">
    <property type="entry name" value="IlvD/EDD_N"/>
</dbReference>
<organism evidence="8 9">
    <name type="scientific">Cymbomonas tetramitiformis</name>
    <dbReference type="NCBI Taxonomy" id="36881"/>
    <lineage>
        <taxon>Eukaryota</taxon>
        <taxon>Viridiplantae</taxon>
        <taxon>Chlorophyta</taxon>
        <taxon>Pyramimonadophyceae</taxon>
        <taxon>Pyramimonadales</taxon>
        <taxon>Pyramimonadaceae</taxon>
        <taxon>Cymbomonas</taxon>
    </lineage>
</organism>
<evidence type="ECO:0000313" key="9">
    <source>
        <dbReference type="Proteomes" id="UP001190700"/>
    </source>
</evidence>
<dbReference type="GO" id="GO:0046872">
    <property type="term" value="F:metal ion binding"/>
    <property type="evidence" value="ECO:0007669"/>
    <property type="project" value="UniProtKB-KW"/>
</dbReference>